<protein>
    <submittedName>
        <fullName evidence="2">Uncharacterized protein</fullName>
    </submittedName>
</protein>
<dbReference type="Proteomes" id="UP001595821">
    <property type="component" value="Unassembled WGS sequence"/>
</dbReference>
<feature type="compositionally biased region" description="Low complexity" evidence="1">
    <location>
        <begin position="14"/>
        <end position="24"/>
    </location>
</feature>
<feature type="region of interest" description="Disordered" evidence="1">
    <location>
        <begin position="1"/>
        <end position="33"/>
    </location>
</feature>
<name>A0ABD5NZN9_9EURY</name>
<dbReference type="EMBL" id="JBHSDJ010000029">
    <property type="protein sequence ID" value="MFC4247209.1"/>
    <property type="molecule type" value="Genomic_DNA"/>
</dbReference>
<dbReference type="AlphaFoldDB" id="A0ABD5NZN9"/>
<dbReference type="GeneID" id="71853854"/>
<gene>
    <name evidence="2" type="ORF">ACFOZ7_09400</name>
</gene>
<evidence type="ECO:0000313" key="2">
    <source>
        <dbReference type="EMBL" id="MFC4247209.1"/>
    </source>
</evidence>
<evidence type="ECO:0000256" key="1">
    <source>
        <dbReference type="SAM" id="MobiDB-lite"/>
    </source>
</evidence>
<organism evidence="2 3">
    <name type="scientific">Natribaculum luteum</name>
    <dbReference type="NCBI Taxonomy" id="1586232"/>
    <lineage>
        <taxon>Archaea</taxon>
        <taxon>Methanobacteriati</taxon>
        <taxon>Methanobacteriota</taxon>
        <taxon>Stenosarchaea group</taxon>
        <taxon>Halobacteria</taxon>
        <taxon>Halobacteriales</taxon>
        <taxon>Natrialbaceae</taxon>
        <taxon>Natribaculum</taxon>
    </lineage>
</organism>
<dbReference type="RefSeq" id="WP_246974613.1">
    <property type="nucleotide sequence ID" value="NZ_CP095397.1"/>
</dbReference>
<proteinExistence type="predicted"/>
<comment type="caution">
    <text evidence="2">The sequence shown here is derived from an EMBL/GenBank/DDBJ whole genome shotgun (WGS) entry which is preliminary data.</text>
</comment>
<reference evidence="2 3" key="1">
    <citation type="journal article" date="2014" name="Int. J. Syst. Evol. Microbiol.">
        <title>Complete genome sequence of Corynebacterium casei LMG S-19264T (=DSM 44701T), isolated from a smear-ripened cheese.</title>
        <authorList>
            <consortium name="US DOE Joint Genome Institute (JGI-PGF)"/>
            <person name="Walter F."/>
            <person name="Albersmeier A."/>
            <person name="Kalinowski J."/>
            <person name="Ruckert C."/>
        </authorList>
    </citation>
    <scope>NUCLEOTIDE SEQUENCE [LARGE SCALE GENOMIC DNA]</scope>
    <source>
        <strain evidence="2 3">IBRC-M 10912</strain>
    </source>
</reference>
<sequence length="66" mass="6827">MTVLRSNAFDGESDSSTPSSSTDSAYGVAPKRRAIGGETVARATEGVLGDLEAVERITSRGQALLL</sequence>
<accession>A0ABD5NZN9</accession>
<evidence type="ECO:0000313" key="3">
    <source>
        <dbReference type="Proteomes" id="UP001595821"/>
    </source>
</evidence>